<sequence>MEELSRECLMETLDVFSGLKRIGGSEDEHRACGYLIKKLQEWGIPCRVYECDGYVSTPIEASVTVEGMDQTFEALPRSFSAHCPDGVTAPLFYDVHAHDQLKPRQEQDWYAGARGCIVIGDNFYEDYVQKLRGYGVKGLIHLWTSEEPVLHYETVSPVWGTAEPENGKTYPDFPVVGLRSCDRESILPLLTPGACSRTATVRSVLQCGCVRLQIPVAELAGETPEYVLVGSHYDSWDYGVTDNATGNAAVLELARVLSQKQLRRGVKIAWWPAHSNGRYAGSTWYCDEQFEDLDARCVALVNMDSPGCMGAQEIGFSTSGVAGDTLGDILRRCTGQAEVVIRPLGRGSDLSFFGPRIPIQVSFDFYQAPPNRGRWHCAGSGGGWWWHSVEDTMDKVDPQLLMRDTRVLVELVKEFADEAHLPFDAAGCLAQMRDTVADIRTHCGDDFDFAPVERALEELDKACAGRICFSSDRQAKEAGGRLTRLLCSACDEYHFDNTFAVGLLPGLQLVRGKHRNDLPPQEFLYWRTAFRRQVNRFVSECTSIVQALNSDADSVV</sequence>
<dbReference type="AlphaFoldDB" id="A0AAW4W390"/>
<dbReference type="RefSeq" id="WP_116705284.1">
    <property type="nucleotide sequence ID" value="NZ_DBEZDI010000016.1"/>
</dbReference>
<evidence type="ECO:0000313" key="3">
    <source>
        <dbReference type="Proteomes" id="UP001298753"/>
    </source>
</evidence>
<proteinExistence type="predicted"/>
<evidence type="ECO:0000259" key="1">
    <source>
        <dbReference type="Pfam" id="PF04389"/>
    </source>
</evidence>
<dbReference type="PANTHER" id="PTHR10404:SF46">
    <property type="entry name" value="VACUOLAR PROTEIN SORTING-ASSOCIATED PROTEIN 70"/>
    <property type="match status" value="1"/>
</dbReference>
<comment type="caution">
    <text evidence="2">The sequence shown here is derived from an EMBL/GenBank/DDBJ whole genome shotgun (WGS) entry which is preliminary data.</text>
</comment>
<dbReference type="SUPFAM" id="SSF53187">
    <property type="entry name" value="Zn-dependent exopeptidases"/>
    <property type="match status" value="1"/>
</dbReference>
<gene>
    <name evidence="2" type="ORF">LKD22_09525</name>
</gene>
<dbReference type="Gene3D" id="3.40.630.10">
    <property type="entry name" value="Zn peptidases"/>
    <property type="match status" value="1"/>
</dbReference>
<dbReference type="InterPro" id="IPR007484">
    <property type="entry name" value="Peptidase_M28"/>
</dbReference>
<dbReference type="GeneID" id="98660774"/>
<keyword evidence="3" id="KW-1185">Reference proteome</keyword>
<dbReference type="Proteomes" id="UP001298753">
    <property type="component" value="Unassembled WGS sequence"/>
</dbReference>
<evidence type="ECO:0000313" key="2">
    <source>
        <dbReference type="EMBL" id="MCC2177359.1"/>
    </source>
</evidence>
<dbReference type="InterPro" id="IPR039373">
    <property type="entry name" value="Peptidase_M28B"/>
</dbReference>
<organism evidence="2 3">
    <name type="scientific">Agathobaculum butyriciproducens</name>
    <dbReference type="NCBI Taxonomy" id="1628085"/>
    <lineage>
        <taxon>Bacteria</taxon>
        <taxon>Bacillati</taxon>
        <taxon>Bacillota</taxon>
        <taxon>Clostridia</taxon>
        <taxon>Eubacteriales</taxon>
        <taxon>Butyricicoccaceae</taxon>
        <taxon>Agathobaculum</taxon>
    </lineage>
</organism>
<dbReference type="Pfam" id="PF04389">
    <property type="entry name" value="Peptidase_M28"/>
    <property type="match status" value="1"/>
</dbReference>
<accession>A0AAW4W390</accession>
<dbReference type="EMBL" id="JAJEPX010000030">
    <property type="protein sequence ID" value="MCC2177359.1"/>
    <property type="molecule type" value="Genomic_DNA"/>
</dbReference>
<feature type="domain" description="Peptidase M28" evidence="1">
    <location>
        <begin position="216"/>
        <end position="410"/>
    </location>
</feature>
<dbReference type="Gene3D" id="3.50.30.30">
    <property type="match status" value="1"/>
</dbReference>
<name>A0AAW4W390_9FIRM</name>
<dbReference type="PANTHER" id="PTHR10404">
    <property type="entry name" value="N-ACETYLATED-ALPHA-LINKED ACIDIC DIPEPTIDASE"/>
    <property type="match status" value="1"/>
</dbReference>
<protein>
    <submittedName>
        <fullName evidence="2">M28 family metallopeptidase</fullName>
    </submittedName>
</protein>
<reference evidence="2 3" key="1">
    <citation type="submission" date="2021-10" db="EMBL/GenBank/DDBJ databases">
        <title>Anaerobic single-cell dispensing facilitates the cultivation of human gut bacteria.</title>
        <authorList>
            <person name="Afrizal A."/>
        </authorList>
    </citation>
    <scope>NUCLEOTIDE SEQUENCE [LARGE SCALE GENOMIC DNA]</scope>
    <source>
        <strain evidence="2 3">CLA-AA-H270</strain>
    </source>
</reference>